<comment type="similarity">
    <text evidence="2">Belongs to the NLRP family.</text>
</comment>
<feature type="coiled-coil region" evidence="7">
    <location>
        <begin position="871"/>
        <end position="898"/>
    </location>
</feature>
<evidence type="ECO:0000256" key="5">
    <source>
        <dbReference type="ARBA" id="ARBA00022741"/>
    </source>
</evidence>
<sequence>MLDVLPFDSVVIPRCSSVRSRMDKVEVLTRMLKSDNTSTILGGQSPGSVINSRKYVPVTAGARGDDQRSLDDAIRAALCGETRAAVVVGSEGSGKTTALRKLVADWAKGECLQNFSYVFNFQFREFGSSADELSLETLIHQGHHQTPPDFTRLVTEKPDGVLFVFDGLDEYKHSLDPSVHSLTSDLTRPASGSSLLASLLHGSLLKGAAFLVATRPTDNVRFLRGARVEVLGFRKPQREAYFNNFFTDSVAANRAFLHMERTLGFYEFCASPRFCWTVCSVYKWLLDSDAKLPETLSQLFADTLVHLIQTLSLNKACSRGLVLALGRVASHCLRGQHPSCPKHAVDAFGLQQFPTSVDSFLREHGEEELSFRSHLMREFVLAVAFFLDASAYEDAEKTLNDHKAGAKMLDLFMSGLSEPAQYRSLEDLLGTFSSGQIKAFKSWFRGRSEKALKDYNRSEHYRCFHLLHQAQNESLVKEILTPPAHPSIFHENLSLQDCAALNFVITCLGEREKLSVSRTTISRETMEILAPSVSLSHTVILSHCCIHKEALPLLASAVSTGVARDLDLSHSSIGDEKLQILCAGLRESKLHSLNLSVCGLTAACCGDLVSVLTSETSQLRNLQMMFNEIGDRGFTKLCEAMHSPNCRLQELQVRDCDLTAASMEAFAGGLGSGETQLRKVDFEGNVIGDSGVQALCKALQQPLCKLRSLRLFDSGLTGACCSDLKEVVMSEHCTLSELELSLNELGQEGALLLCQGLKRPSCPIETLGLTRCGLTPAVFEELASVLKNGTCRIKSLHLAINKVGDQGVKPLWDAVAHPSCLLEELNVEMTKLTDACVEDLCAALRANNTLRFLELRNNSLTDAAVPAIVQVMKEKHNMEELNLKYNNFSEDVFEMLEECHNIRY</sequence>
<feature type="domain" description="NACHT" evidence="8">
    <location>
        <begin position="83"/>
        <end position="216"/>
    </location>
</feature>
<evidence type="ECO:0000313" key="9">
    <source>
        <dbReference type="EMBL" id="JAQ43359.1"/>
    </source>
</evidence>
<accession>A0A146PHB8</accession>
<dbReference type="STRING" id="8078.ENSFHEP00000022729"/>
<dbReference type="InterPro" id="IPR001611">
    <property type="entry name" value="Leu-rich_rpt"/>
</dbReference>
<keyword evidence="3" id="KW-0963">Cytoplasm</keyword>
<evidence type="ECO:0000313" key="10">
    <source>
        <dbReference type="Ensembl" id="ENSFHEP00000022729.1"/>
    </source>
</evidence>
<evidence type="ECO:0000256" key="2">
    <source>
        <dbReference type="ARBA" id="ARBA00008665"/>
    </source>
</evidence>
<dbReference type="PANTHER" id="PTHR45690">
    <property type="entry name" value="NACHT, LRR AND PYD DOMAINS-CONTAINING PROTEIN 12"/>
    <property type="match status" value="1"/>
</dbReference>
<evidence type="ECO:0000259" key="8">
    <source>
        <dbReference type="PROSITE" id="PS50837"/>
    </source>
</evidence>
<evidence type="ECO:0000313" key="11">
    <source>
        <dbReference type="Proteomes" id="UP000265000"/>
    </source>
</evidence>
<dbReference type="InterPro" id="IPR007111">
    <property type="entry name" value="NACHT_NTPase"/>
</dbReference>
<dbReference type="Gene3D" id="3.80.10.10">
    <property type="entry name" value="Ribonuclease Inhibitor"/>
    <property type="match status" value="2"/>
</dbReference>
<comment type="subcellular location">
    <subcellularLocation>
        <location evidence="1">Cytoplasm</location>
    </subcellularLocation>
</comment>
<evidence type="ECO:0000256" key="4">
    <source>
        <dbReference type="ARBA" id="ARBA00022737"/>
    </source>
</evidence>
<dbReference type="Ensembl" id="ENSFHET00000012173.1">
    <property type="protein sequence ID" value="ENSFHEP00000022729.1"/>
    <property type="gene ID" value="ENSFHEG00000003271.1"/>
</dbReference>
<dbReference type="AlphaFoldDB" id="A0A146PHB8"/>
<dbReference type="Gene3D" id="3.40.50.300">
    <property type="entry name" value="P-loop containing nucleotide triphosphate hydrolases"/>
    <property type="match status" value="1"/>
</dbReference>
<dbReference type="PROSITE" id="PS50837">
    <property type="entry name" value="NACHT"/>
    <property type="match status" value="1"/>
</dbReference>
<reference evidence="10" key="2">
    <citation type="submission" date="2025-05" db="UniProtKB">
        <authorList>
            <consortium name="Ensembl"/>
        </authorList>
    </citation>
    <scope>IDENTIFICATION</scope>
</reference>
<dbReference type="InterPro" id="IPR050637">
    <property type="entry name" value="NLRP_innate_immun_reg"/>
</dbReference>
<keyword evidence="11" id="KW-1185">Reference proteome</keyword>
<dbReference type="Pfam" id="PF05729">
    <property type="entry name" value="NACHT"/>
    <property type="match status" value="1"/>
</dbReference>
<evidence type="ECO:0000256" key="1">
    <source>
        <dbReference type="ARBA" id="ARBA00004496"/>
    </source>
</evidence>
<dbReference type="GeneTree" id="ENSGT01150000287004"/>
<dbReference type="GO" id="GO:0005829">
    <property type="term" value="C:cytosol"/>
    <property type="evidence" value="ECO:0007669"/>
    <property type="project" value="UniProtKB-SubCell"/>
</dbReference>
<proteinExistence type="inferred from homology"/>
<keyword evidence="4" id="KW-0677">Repeat</keyword>
<dbReference type="Pfam" id="PF13516">
    <property type="entry name" value="LRR_6"/>
    <property type="match status" value="2"/>
</dbReference>
<evidence type="ECO:0000256" key="6">
    <source>
        <dbReference type="ARBA" id="ARBA00022840"/>
    </source>
</evidence>
<evidence type="ECO:0000256" key="3">
    <source>
        <dbReference type="ARBA" id="ARBA00022490"/>
    </source>
</evidence>
<keyword evidence="7" id="KW-0175">Coiled coil</keyword>
<protein>
    <submittedName>
        <fullName evidence="10">NACHT, LRR and PYD domains-containing protein 12</fullName>
    </submittedName>
    <submittedName>
        <fullName evidence="9">NLR family CARD domain-containing protein 4</fullName>
    </submittedName>
</protein>
<dbReference type="Proteomes" id="UP000265000">
    <property type="component" value="Unplaced"/>
</dbReference>
<dbReference type="PANTHER" id="PTHR45690:SF19">
    <property type="entry name" value="NACHT, LRR AND PYD DOMAINS-CONTAINING PROTEIN 3"/>
    <property type="match status" value="1"/>
</dbReference>
<dbReference type="EMBL" id="GCES01142963">
    <property type="protein sequence ID" value="JAQ43359.1"/>
    <property type="molecule type" value="Transcribed_RNA"/>
</dbReference>
<name>A0A146PHB8_FUNHE</name>
<organism evidence="9">
    <name type="scientific">Fundulus heteroclitus</name>
    <name type="common">Killifish</name>
    <name type="synonym">Mummichog</name>
    <dbReference type="NCBI Taxonomy" id="8078"/>
    <lineage>
        <taxon>Eukaryota</taxon>
        <taxon>Metazoa</taxon>
        <taxon>Chordata</taxon>
        <taxon>Craniata</taxon>
        <taxon>Vertebrata</taxon>
        <taxon>Euteleostomi</taxon>
        <taxon>Actinopterygii</taxon>
        <taxon>Neopterygii</taxon>
        <taxon>Teleostei</taxon>
        <taxon>Neoteleostei</taxon>
        <taxon>Acanthomorphata</taxon>
        <taxon>Ovalentaria</taxon>
        <taxon>Atherinomorphae</taxon>
        <taxon>Cyprinodontiformes</taxon>
        <taxon>Fundulidae</taxon>
        <taxon>Fundulus</taxon>
    </lineage>
</organism>
<reference evidence="9" key="1">
    <citation type="submission" date="2015-01" db="EMBL/GenBank/DDBJ databases">
        <title>EvidentialGene: Evidence-directed Construction of Complete mRNA Transcriptomes without Genomes.</title>
        <authorList>
            <person name="Gilbert D.G."/>
        </authorList>
    </citation>
    <scope>NUCLEOTIDE SEQUENCE</scope>
</reference>
<dbReference type="InterPro" id="IPR032675">
    <property type="entry name" value="LRR_dom_sf"/>
</dbReference>
<evidence type="ECO:0000256" key="7">
    <source>
        <dbReference type="SAM" id="Coils"/>
    </source>
</evidence>
<keyword evidence="6" id="KW-0067">ATP-binding</keyword>
<dbReference type="SUPFAM" id="SSF52047">
    <property type="entry name" value="RNI-like"/>
    <property type="match status" value="1"/>
</dbReference>
<dbReference type="SUPFAM" id="SSF52540">
    <property type="entry name" value="P-loop containing nucleoside triphosphate hydrolases"/>
    <property type="match status" value="1"/>
</dbReference>
<keyword evidence="5" id="KW-0547">Nucleotide-binding</keyword>
<dbReference type="InterPro" id="IPR027417">
    <property type="entry name" value="P-loop_NTPase"/>
</dbReference>
<dbReference type="GO" id="GO:0005524">
    <property type="term" value="F:ATP binding"/>
    <property type="evidence" value="ECO:0007669"/>
    <property type="project" value="UniProtKB-KW"/>
</dbReference>
<dbReference type="SMART" id="SM00368">
    <property type="entry name" value="LRR_RI"/>
    <property type="match status" value="9"/>
</dbReference>